<evidence type="ECO:0000313" key="3">
    <source>
        <dbReference type="EMBL" id="MRZ07252.1"/>
    </source>
</evidence>
<evidence type="ECO:0000313" key="7">
    <source>
        <dbReference type="Proteomes" id="UP000450599"/>
    </source>
</evidence>
<evidence type="ECO:0000313" key="5">
    <source>
        <dbReference type="Proteomes" id="UP000095455"/>
    </source>
</evidence>
<evidence type="ECO:0000313" key="6">
    <source>
        <dbReference type="Proteomes" id="UP000432516"/>
    </source>
</evidence>
<evidence type="ECO:0000313" key="4">
    <source>
        <dbReference type="EMBL" id="MRZ55060.1"/>
    </source>
</evidence>
<dbReference type="EMBL" id="WKMW01000007">
    <property type="protein sequence ID" value="MRY84367.1"/>
    <property type="molecule type" value="Genomic_DNA"/>
</dbReference>
<dbReference type="Proteomes" id="UP000450599">
    <property type="component" value="Unassembled WGS sequence"/>
</dbReference>
<accession>A0A173WYL2</accession>
<dbReference type="Proteomes" id="UP000432516">
    <property type="component" value="Unassembled WGS sequence"/>
</dbReference>
<name>A0A173WYL2_PARDI</name>
<proteinExistence type="predicted"/>
<organism evidence="4 6">
    <name type="scientific">Parabacteroides distasonis</name>
    <dbReference type="NCBI Taxonomy" id="823"/>
    <lineage>
        <taxon>Bacteria</taxon>
        <taxon>Pseudomonadati</taxon>
        <taxon>Bacteroidota</taxon>
        <taxon>Bacteroidia</taxon>
        <taxon>Bacteroidales</taxon>
        <taxon>Tannerellaceae</taxon>
        <taxon>Parabacteroides</taxon>
    </lineage>
</organism>
<evidence type="ECO:0000313" key="2">
    <source>
        <dbReference type="EMBL" id="MRY84367.1"/>
    </source>
</evidence>
<dbReference type="RefSeq" id="WP_005859353.1">
    <property type="nucleotide sequence ID" value="NZ_CABMKT010000001.1"/>
</dbReference>
<dbReference type="Proteomes" id="UP000095455">
    <property type="component" value="Unassembled WGS sequence"/>
</dbReference>
<comment type="caution">
    <text evidence="4">The sequence shown here is derived from an EMBL/GenBank/DDBJ whole genome shotgun (WGS) entry which is preliminary data.</text>
</comment>
<evidence type="ECO:0000313" key="1">
    <source>
        <dbReference type="EMBL" id="CUN43637.1"/>
    </source>
</evidence>
<dbReference type="EMBL" id="WKMX01000012">
    <property type="protein sequence ID" value="MRZ07252.1"/>
    <property type="molecule type" value="Genomic_DNA"/>
</dbReference>
<reference evidence="1 5" key="1">
    <citation type="submission" date="2015-09" db="EMBL/GenBank/DDBJ databases">
        <authorList>
            <consortium name="Pathogen Informatics"/>
        </authorList>
    </citation>
    <scope>NUCLEOTIDE SEQUENCE [LARGE SCALE GENOMIC DNA]</scope>
    <source>
        <strain evidence="1 5">2789STDY5608822</strain>
    </source>
</reference>
<dbReference type="Proteomes" id="UP000471216">
    <property type="component" value="Unassembled WGS sequence"/>
</dbReference>
<gene>
    <name evidence="1" type="ORF">ERS852380_00349</name>
    <name evidence="3" type="ORF">GKD54_13765</name>
    <name evidence="2" type="ORF">GKD58_08885</name>
    <name evidence="4" type="ORF">GKD68_09865</name>
</gene>
<evidence type="ECO:0000313" key="8">
    <source>
        <dbReference type="Proteomes" id="UP000471216"/>
    </source>
</evidence>
<dbReference type="EMBL" id="WKNE01000006">
    <property type="protein sequence ID" value="MRZ55060.1"/>
    <property type="molecule type" value="Genomic_DNA"/>
</dbReference>
<dbReference type="EMBL" id="CYYK01000001">
    <property type="protein sequence ID" value="CUN43637.1"/>
    <property type="molecule type" value="Genomic_DNA"/>
</dbReference>
<reference evidence="6 7" key="2">
    <citation type="journal article" date="2019" name="Nat. Med.">
        <title>A library of human gut bacterial isolates paired with longitudinal multiomics data enables mechanistic microbiome research.</title>
        <authorList>
            <person name="Poyet M."/>
            <person name="Groussin M."/>
            <person name="Gibbons S.M."/>
            <person name="Avila-Pacheco J."/>
            <person name="Jiang X."/>
            <person name="Kearney S.M."/>
            <person name="Perrotta A.R."/>
            <person name="Berdy B."/>
            <person name="Zhao S."/>
            <person name="Lieberman T.D."/>
            <person name="Swanson P.K."/>
            <person name="Smith M."/>
            <person name="Roesemann S."/>
            <person name="Alexander J.E."/>
            <person name="Rich S.A."/>
            <person name="Livny J."/>
            <person name="Vlamakis H."/>
            <person name="Clish C."/>
            <person name="Bullock K."/>
            <person name="Deik A."/>
            <person name="Scott J."/>
            <person name="Pierce K.A."/>
            <person name="Xavier R.J."/>
            <person name="Alm E.J."/>
        </authorList>
    </citation>
    <scope>NUCLEOTIDE SEQUENCE [LARGE SCALE GENOMIC DNA]</scope>
    <source>
        <strain evidence="3 8">BIOML-A10</strain>
        <strain evidence="2 7">BIOML-A11</strain>
        <strain evidence="4 6">BIOML-A2</strain>
    </source>
</reference>
<dbReference type="AlphaFoldDB" id="A0A173WYL2"/>
<sequence length="182" mass="21712">MFGFLRRKIEEATLNAIFKVALEGMENFNFPGGLTNAGKFELLMFDIWFGTIFVEKRGLDFDFDLKLKKIDSFLTQIAEKLHLPTNGGFEALYLLRQEGWDYDLYHLLHSDYPRTKQYISRYLYLCIVVEPFMLYDMGECFYRLARLYEENKNSNEDILFVGAFYDHHSWLVKRLRQQIDHS</sequence>
<protein>
    <submittedName>
        <fullName evidence="4">Uncharacterized protein</fullName>
    </submittedName>
</protein>